<name>A0ABD2Z4T6_9GENT</name>
<evidence type="ECO:0000256" key="3">
    <source>
        <dbReference type="SAM" id="MobiDB-lite"/>
    </source>
</evidence>
<proteinExistence type="predicted"/>
<evidence type="ECO:0000313" key="7">
    <source>
        <dbReference type="EMBL" id="KAL3514475.1"/>
    </source>
</evidence>
<dbReference type="InterPro" id="IPR027806">
    <property type="entry name" value="HARBI1_dom"/>
</dbReference>
<dbReference type="Proteomes" id="UP001630127">
    <property type="component" value="Unassembled WGS sequence"/>
</dbReference>
<feature type="domain" description="GAG-pre-integrase" evidence="5">
    <location>
        <begin position="157"/>
        <end position="194"/>
    </location>
</feature>
<dbReference type="InterPro" id="IPR025724">
    <property type="entry name" value="GAG-pre-integrase_dom"/>
</dbReference>
<evidence type="ECO:0000259" key="5">
    <source>
        <dbReference type="Pfam" id="PF13976"/>
    </source>
</evidence>
<keyword evidence="2" id="KW-0479">Metal-binding</keyword>
<dbReference type="PANTHER" id="PTHR46250:SF15">
    <property type="entry name" value="OS01G0523800 PROTEIN"/>
    <property type="match status" value="1"/>
</dbReference>
<feature type="domain" description="DDE Tnp4" evidence="4">
    <location>
        <begin position="381"/>
        <end position="501"/>
    </location>
</feature>
<dbReference type="InterPro" id="IPR058353">
    <property type="entry name" value="DUF8040"/>
</dbReference>
<reference evidence="7 8" key="1">
    <citation type="submission" date="2024-11" db="EMBL/GenBank/DDBJ databases">
        <title>A near-complete genome assembly of Cinchona calisaya.</title>
        <authorList>
            <person name="Lian D.C."/>
            <person name="Zhao X.W."/>
            <person name="Wei L."/>
        </authorList>
    </citation>
    <scope>NUCLEOTIDE SEQUENCE [LARGE SCALE GENOMIC DNA]</scope>
    <source>
        <tissue evidence="7">Nenye</tissue>
    </source>
</reference>
<evidence type="ECO:0000256" key="2">
    <source>
        <dbReference type="ARBA" id="ARBA00022723"/>
    </source>
</evidence>
<feature type="domain" description="DUF8040" evidence="6">
    <location>
        <begin position="258"/>
        <end position="349"/>
    </location>
</feature>
<feature type="region of interest" description="Disordered" evidence="3">
    <location>
        <begin position="16"/>
        <end position="42"/>
    </location>
</feature>
<evidence type="ECO:0000259" key="6">
    <source>
        <dbReference type="Pfam" id="PF26138"/>
    </source>
</evidence>
<accession>A0ABD2Z4T6</accession>
<dbReference type="Pfam" id="PF26138">
    <property type="entry name" value="DUF8040"/>
    <property type="match status" value="1"/>
</dbReference>
<evidence type="ECO:0000313" key="8">
    <source>
        <dbReference type="Proteomes" id="UP001630127"/>
    </source>
</evidence>
<dbReference type="Pfam" id="PF13976">
    <property type="entry name" value="gag_pre-integrs"/>
    <property type="match status" value="1"/>
</dbReference>
<sequence length="840" mass="96310">MQMAKIDDIKGHKAIKDGKKGHHAKFCRSKSSESNTATSSQKVNELDEDWDVKVSFAVEECIFCCTTDQKDELALTTVNTNPINYNVELQHVYHVPGMKKNLLLVSQLTASDNFVLFGSDEVKVYQNEKITGTPIMQEKWMEIVYVMFAQEVYIDNARKNETADFWHARLGHVSYHKLKIMMMKSMLKGLPQLDVRDDIICADQTMTVEFSFDGFSQTEFGFSQTASTWVVPITAALRSIQLQLRKHRILSKEEKRLERIQYLFRLVSENDAACISQLRMDRRTFTILCEMIRDIGGLRDTRNMTLEEIVAMFVYVLAHHKKNRTVAHKFLRSGETVSRHFNQCLLAVLKLHHMLLKTPVPISDDCTDDRWKYFKNCLGALDGTLISVTPPAEHKSRYRTRKSNLATNVLGVCAPDMQFIYVLPGWEGSAHDGRVLRDAISRPNGLKVPQDAGYCNSQGFLAPYRGQRYHLNQIQGRRPESAEEYFNMKHAKARNVIERYVASELYKLEKLNFTFKRMENIHEISIETQQRGRRKNKCFWADNEVKALIEALQEMACDPLWKADGGFKNGYMVELHKMVAHKIPDFTKQVDPHIDSKLKWLKSRYHAITEMVKQSGCEWDNVEKIIKCERQWYDSWAKRHKEARGLWNMKFPYLDELELVYGKDRANGEAVEDYEDVVNNLEAEEKSVEAASYVNCETDDEISISTSRIQKRQTAHLSKKSKKLKTSAAPAPSPMEAQFEMVTNKFISSIDGIASHFASIATAMTNEDKREQLASDRSNSLVAELLKLELCEGDTFRVAEILAGAPAKLNVFSQLPISMRRKYAFNLLYPSSSSNSGSSY</sequence>
<evidence type="ECO:0008006" key="9">
    <source>
        <dbReference type="Google" id="ProtNLM"/>
    </source>
</evidence>
<feature type="compositionally biased region" description="Basic residues" evidence="3">
    <location>
        <begin position="19"/>
        <end position="28"/>
    </location>
</feature>
<keyword evidence="8" id="KW-1185">Reference proteome</keyword>
<dbReference type="GO" id="GO:0046872">
    <property type="term" value="F:metal ion binding"/>
    <property type="evidence" value="ECO:0007669"/>
    <property type="project" value="UniProtKB-KW"/>
</dbReference>
<dbReference type="EMBL" id="JBJUIK010000011">
    <property type="protein sequence ID" value="KAL3514475.1"/>
    <property type="molecule type" value="Genomic_DNA"/>
</dbReference>
<evidence type="ECO:0000256" key="1">
    <source>
        <dbReference type="ARBA" id="ARBA00001968"/>
    </source>
</evidence>
<evidence type="ECO:0000259" key="4">
    <source>
        <dbReference type="Pfam" id="PF13359"/>
    </source>
</evidence>
<comment type="caution">
    <text evidence="7">The sequence shown here is derived from an EMBL/GenBank/DDBJ whole genome shotgun (WGS) entry which is preliminary data.</text>
</comment>
<dbReference type="PANTHER" id="PTHR46250">
    <property type="entry name" value="MYB/SANT-LIKE DNA-BINDING DOMAIN PROTEIN-RELATED"/>
    <property type="match status" value="1"/>
</dbReference>
<dbReference type="Pfam" id="PF13359">
    <property type="entry name" value="DDE_Tnp_4"/>
    <property type="match status" value="1"/>
</dbReference>
<organism evidence="7 8">
    <name type="scientific">Cinchona calisaya</name>
    <dbReference type="NCBI Taxonomy" id="153742"/>
    <lineage>
        <taxon>Eukaryota</taxon>
        <taxon>Viridiplantae</taxon>
        <taxon>Streptophyta</taxon>
        <taxon>Embryophyta</taxon>
        <taxon>Tracheophyta</taxon>
        <taxon>Spermatophyta</taxon>
        <taxon>Magnoliopsida</taxon>
        <taxon>eudicotyledons</taxon>
        <taxon>Gunneridae</taxon>
        <taxon>Pentapetalae</taxon>
        <taxon>asterids</taxon>
        <taxon>lamiids</taxon>
        <taxon>Gentianales</taxon>
        <taxon>Rubiaceae</taxon>
        <taxon>Cinchonoideae</taxon>
        <taxon>Cinchoneae</taxon>
        <taxon>Cinchona</taxon>
    </lineage>
</organism>
<protein>
    <recommendedName>
        <fullName evidence="9">Transposase</fullName>
    </recommendedName>
</protein>
<dbReference type="AlphaFoldDB" id="A0ABD2Z4T6"/>
<comment type="cofactor">
    <cofactor evidence="1">
        <name>a divalent metal cation</name>
        <dbReference type="ChEBI" id="CHEBI:60240"/>
    </cofactor>
</comment>
<gene>
    <name evidence="7" type="ORF">ACH5RR_027192</name>
</gene>